<gene>
    <name evidence="17" type="ordered locus">DEHA2C17886g</name>
</gene>
<evidence type="ECO:0000256" key="2">
    <source>
        <dbReference type="ARBA" id="ARBA00004613"/>
    </source>
</evidence>
<keyword evidence="7" id="KW-0732">Signal</keyword>
<evidence type="ECO:0000256" key="3">
    <source>
        <dbReference type="ARBA" id="ARBA00007447"/>
    </source>
</evidence>
<feature type="active site" evidence="12">
    <location>
        <position position="343"/>
    </location>
</feature>
<evidence type="ECO:0000256" key="4">
    <source>
        <dbReference type="ARBA" id="ARBA00013207"/>
    </source>
</evidence>
<dbReference type="Gene3D" id="2.40.70.10">
    <property type="entry name" value="Acid Proteases"/>
    <property type="match status" value="2"/>
</dbReference>
<evidence type="ECO:0000256" key="12">
    <source>
        <dbReference type="PIRSR" id="PIRSR601461-1"/>
    </source>
</evidence>
<evidence type="ECO:0000259" key="16">
    <source>
        <dbReference type="PROSITE" id="PS51767"/>
    </source>
</evidence>
<evidence type="ECO:0000256" key="11">
    <source>
        <dbReference type="ARBA" id="ARBA00023157"/>
    </source>
</evidence>
<organism evidence="17 18">
    <name type="scientific">Debaryomyces hansenii (strain ATCC 36239 / CBS 767 / BCRC 21394 / JCM 1990 / NBRC 0083 / IGC 2968)</name>
    <name type="common">Yeast</name>
    <name type="synonym">Torulaspora hansenii</name>
    <dbReference type="NCBI Taxonomy" id="284592"/>
    <lineage>
        <taxon>Eukaryota</taxon>
        <taxon>Fungi</taxon>
        <taxon>Dikarya</taxon>
        <taxon>Ascomycota</taxon>
        <taxon>Saccharomycotina</taxon>
        <taxon>Pichiomycetes</taxon>
        <taxon>Debaryomycetaceae</taxon>
        <taxon>Debaryomyces</taxon>
    </lineage>
</organism>
<dbReference type="PRINTS" id="PR00792">
    <property type="entry name" value="PEPSIN"/>
</dbReference>
<dbReference type="AlphaFoldDB" id="B5RTD7"/>
<dbReference type="InParanoid" id="B5RTD7"/>
<keyword evidence="9 14" id="KW-0378">Hydrolase</keyword>
<feature type="domain" description="Peptidase A1" evidence="16">
    <location>
        <begin position="65"/>
        <end position="449"/>
    </location>
</feature>
<evidence type="ECO:0000256" key="5">
    <source>
        <dbReference type="ARBA" id="ARBA00022525"/>
    </source>
</evidence>
<protein>
    <recommendedName>
        <fullName evidence="4">candidapepsin</fullName>
        <ecNumber evidence="4">3.4.23.24</ecNumber>
    </recommendedName>
</protein>
<dbReference type="PROSITE" id="PS00141">
    <property type="entry name" value="ASP_PROTEASE"/>
    <property type="match status" value="2"/>
</dbReference>
<accession>B5RTD7</accession>
<name>B5RTD7_DEBHA</name>
<dbReference type="PROSITE" id="PS51767">
    <property type="entry name" value="PEPTIDASE_A1"/>
    <property type="match status" value="1"/>
</dbReference>
<dbReference type="OMA" id="QFGCNST"/>
<evidence type="ECO:0000256" key="13">
    <source>
        <dbReference type="PIRSR" id="PIRSR601461-2"/>
    </source>
</evidence>
<evidence type="ECO:0000313" key="17">
    <source>
        <dbReference type="EMBL" id="CAR65599.1"/>
    </source>
</evidence>
<dbReference type="VEuPathDB" id="FungiDB:DEHA2C17886g"/>
<dbReference type="Proteomes" id="UP000000599">
    <property type="component" value="Chromosome C"/>
</dbReference>
<evidence type="ECO:0000256" key="6">
    <source>
        <dbReference type="ARBA" id="ARBA00022670"/>
    </source>
</evidence>
<feature type="compositionally biased region" description="Low complexity" evidence="15">
    <location>
        <begin position="479"/>
        <end position="506"/>
    </location>
</feature>
<evidence type="ECO:0000256" key="8">
    <source>
        <dbReference type="ARBA" id="ARBA00022750"/>
    </source>
</evidence>
<proteinExistence type="inferred from homology"/>
<dbReference type="InterPro" id="IPR021109">
    <property type="entry name" value="Peptidase_aspartic_dom_sf"/>
</dbReference>
<feature type="disulfide bond" evidence="13">
    <location>
        <begin position="378"/>
        <end position="412"/>
    </location>
</feature>
<evidence type="ECO:0000256" key="15">
    <source>
        <dbReference type="SAM" id="MobiDB-lite"/>
    </source>
</evidence>
<keyword evidence="6 14" id="KW-0645">Protease</keyword>
<dbReference type="eggNOG" id="KOG1339">
    <property type="taxonomic scope" value="Eukaryota"/>
</dbReference>
<dbReference type="STRING" id="284592.B5RTD7"/>
<feature type="active site" evidence="12">
    <location>
        <position position="83"/>
    </location>
</feature>
<keyword evidence="8 14" id="KW-0064">Aspartyl protease</keyword>
<keyword evidence="11 13" id="KW-1015">Disulfide bond</keyword>
<keyword evidence="18" id="KW-1185">Reference proteome</keyword>
<dbReference type="GeneID" id="8998415"/>
<evidence type="ECO:0000313" key="18">
    <source>
        <dbReference type="Proteomes" id="UP000000599"/>
    </source>
</evidence>
<evidence type="ECO:0000256" key="7">
    <source>
        <dbReference type="ARBA" id="ARBA00022729"/>
    </source>
</evidence>
<comment type="catalytic activity">
    <reaction evidence="1">
        <text>Preferential cleavage at the carboxyl of hydrophobic amino acids, but fails to cleave 15-Leu-|-Tyr-16, 16-Tyr-|-Leu-17 and 24-Phe-|-Phe-25 of insulin B chain. Activates trypsinogen, and degrades keratin.</text>
        <dbReference type="EC" id="3.4.23.24"/>
    </reaction>
</comment>
<dbReference type="PANTHER" id="PTHR47966:SF65">
    <property type="entry name" value="ASPARTIC-TYPE ENDOPEPTIDASE"/>
    <property type="match status" value="1"/>
</dbReference>
<dbReference type="GO" id="GO:0005576">
    <property type="term" value="C:extracellular region"/>
    <property type="evidence" value="ECO:0007669"/>
    <property type="project" value="UniProtKB-SubCell"/>
</dbReference>
<dbReference type="GO" id="GO:0006508">
    <property type="term" value="P:proteolysis"/>
    <property type="evidence" value="ECO:0007669"/>
    <property type="project" value="UniProtKB-KW"/>
</dbReference>
<evidence type="ECO:0000256" key="1">
    <source>
        <dbReference type="ARBA" id="ARBA00001675"/>
    </source>
</evidence>
<sequence>MKAHNLLGPLAFSMFVIGESQDTFRINFKVLTGNDRSDLSFSDRTTYIMKRDSSEMELQNRQTFYLANIKIGSNEDEVGVLVDTGSSDLWIMSHDLNCESTSSSSKRDILVDSKLPNEGDSDRKKIISENNDLEHLEHISESSVKIEGNVRQILKSSNDNCTRYGSFRVSNSNSFNRNESANPFSINYADGTHARGFWGTDDVSFGNVTVRGLSFAVSNDTSSDIGVLGIGLSGLETTYSSQYGGNYQYENLPLKLKNQGTINKALYSVYLGEEDSRTGTILFGAVDSAKYSGDLQTVKIVNSAINYGYSEPIRIEVIVNGITLNDSNTEIQIASNDYTAVLDTGSTYSYFPRSLLTSLGESLNGQFSSSLGAYIVDCIDDDDDSYVAIDFSGFKINVPLRSLIQRYSYNQCFLSVLQQSGSDYILFGDNVLRSAYLVYDLDDFEISIAQARYTTEEDISVISSSVPNAIQAPGYSSTSLPSSADGSGGSDSTFGDDSNSGGRSSSASMNKVSKAKLYSLFIGLGLLVPLSVY</sequence>
<dbReference type="CDD" id="cd05474">
    <property type="entry name" value="SAP_like"/>
    <property type="match status" value="1"/>
</dbReference>
<dbReference type="InterPro" id="IPR033121">
    <property type="entry name" value="PEPTIDASE_A1"/>
</dbReference>
<keyword evidence="5" id="KW-0964">Secreted</keyword>
<dbReference type="MEROPS" id="A01.067"/>
<evidence type="ECO:0000256" key="9">
    <source>
        <dbReference type="ARBA" id="ARBA00022801"/>
    </source>
</evidence>
<feature type="region of interest" description="Disordered" evidence="15">
    <location>
        <begin position="473"/>
        <end position="506"/>
    </location>
</feature>
<dbReference type="Pfam" id="PF00026">
    <property type="entry name" value="Asp"/>
    <property type="match status" value="1"/>
</dbReference>
<dbReference type="SUPFAM" id="SSF50630">
    <property type="entry name" value="Acid proteases"/>
    <property type="match status" value="1"/>
</dbReference>
<reference evidence="17 18" key="1">
    <citation type="journal article" date="2004" name="Nature">
        <title>Genome evolution in yeasts.</title>
        <authorList>
            <consortium name="Genolevures"/>
            <person name="Dujon B."/>
            <person name="Sherman D."/>
            <person name="Fischer G."/>
            <person name="Durrens P."/>
            <person name="Casaregola S."/>
            <person name="Lafontaine I."/>
            <person name="de Montigny J."/>
            <person name="Marck C."/>
            <person name="Neuveglise C."/>
            <person name="Talla E."/>
            <person name="Goffard N."/>
            <person name="Frangeul L."/>
            <person name="Aigle M."/>
            <person name="Anthouard V."/>
            <person name="Babour A."/>
            <person name="Barbe V."/>
            <person name="Barnay S."/>
            <person name="Blanchin S."/>
            <person name="Beckerich J.M."/>
            <person name="Beyne E."/>
            <person name="Bleykasten C."/>
            <person name="Boisrame A."/>
            <person name="Boyer J."/>
            <person name="Cattolico L."/>
            <person name="Confanioleri F."/>
            <person name="de Daruvar A."/>
            <person name="Despons L."/>
            <person name="Fabre E."/>
            <person name="Fairhead C."/>
            <person name="Ferry-Dumazet H."/>
            <person name="Groppi A."/>
            <person name="Hantraye F."/>
            <person name="Hennequin C."/>
            <person name="Jauniaux N."/>
            <person name="Joyet P."/>
            <person name="Kachouri R."/>
            <person name="Kerrest A."/>
            <person name="Koszul R."/>
            <person name="Lemaire M."/>
            <person name="Lesur I."/>
            <person name="Ma L."/>
            <person name="Muller H."/>
            <person name="Nicaud J.M."/>
            <person name="Nikolski M."/>
            <person name="Oztas S."/>
            <person name="Ozier-Kalogeropoulos O."/>
            <person name="Pellenz S."/>
            <person name="Potier S."/>
            <person name="Richard G.F."/>
            <person name="Straub M.L."/>
            <person name="Suleau A."/>
            <person name="Swennene D."/>
            <person name="Tekaia F."/>
            <person name="Wesolowski-Louvel M."/>
            <person name="Westhof E."/>
            <person name="Wirth B."/>
            <person name="Zeniou-Meyer M."/>
            <person name="Zivanovic I."/>
            <person name="Bolotin-Fukuhara M."/>
            <person name="Thierry A."/>
            <person name="Bouchier C."/>
            <person name="Caudron B."/>
            <person name="Scarpelli C."/>
            <person name="Gaillardin C."/>
            <person name="Weissenbach J."/>
            <person name="Wincker P."/>
            <person name="Souciet J.L."/>
        </authorList>
    </citation>
    <scope>NUCLEOTIDE SEQUENCE [LARGE SCALE GENOMIC DNA]</scope>
    <source>
        <strain evidence="18">ATCC 36239 / CBS 767 / BCRC 21394 / JCM 1990 / NBRC 0083 / IGC 2968</strain>
    </source>
</reference>
<dbReference type="EC" id="3.4.23.24" evidence="4"/>
<dbReference type="InterPro" id="IPR001461">
    <property type="entry name" value="Aspartic_peptidase_A1"/>
</dbReference>
<dbReference type="GO" id="GO:0004190">
    <property type="term" value="F:aspartic-type endopeptidase activity"/>
    <property type="evidence" value="ECO:0007669"/>
    <property type="project" value="UniProtKB-KW"/>
</dbReference>
<keyword evidence="10" id="KW-0865">Zymogen</keyword>
<comment type="subcellular location">
    <subcellularLocation>
        <location evidence="2">Secreted</location>
    </subcellularLocation>
</comment>
<dbReference type="FunCoup" id="B5RTD7">
    <property type="interactions" value="368"/>
</dbReference>
<dbReference type="EMBL" id="CR382135">
    <property type="protein sequence ID" value="CAR65599.1"/>
    <property type="molecule type" value="Genomic_DNA"/>
</dbReference>
<dbReference type="InterPro" id="IPR001969">
    <property type="entry name" value="Aspartic_peptidase_AS"/>
</dbReference>
<dbReference type="InterPro" id="IPR033876">
    <property type="entry name" value="SAP-like"/>
</dbReference>
<dbReference type="HOGENOM" id="CLU_013253_9_1_1"/>
<evidence type="ECO:0000256" key="10">
    <source>
        <dbReference type="ARBA" id="ARBA00023145"/>
    </source>
</evidence>
<comment type="similarity">
    <text evidence="3 14">Belongs to the peptidase A1 family.</text>
</comment>
<dbReference type="RefSeq" id="XP_002770236.1">
    <property type="nucleotide sequence ID" value="XM_002770190.1"/>
</dbReference>
<evidence type="ECO:0000256" key="14">
    <source>
        <dbReference type="RuleBase" id="RU000454"/>
    </source>
</evidence>
<dbReference type="PANTHER" id="PTHR47966">
    <property type="entry name" value="BETA-SITE APP-CLEAVING ENZYME, ISOFORM A-RELATED"/>
    <property type="match status" value="1"/>
</dbReference>
<dbReference type="OrthoDB" id="771136at2759"/>
<dbReference type="KEGG" id="dha:DEHA2C17886g"/>